<sequence>MDPRSRRSRQALREAVLRCAVDRPIAELTVAAVCRDAGVTRDTFYRHAENPTDLLAAALRDELGAVAHDVDGAATLGSAERTLLAHVRERADVYRGALEPRLAAPIRAVLEDVVATGLATWLERHPDTGPDGPMAGLPRDIAVAYATGGTVAAIEAWLRSGADDVEEATRSILAASPQWWLR</sequence>
<dbReference type="OrthoDB" id="3193022at2"/>
<dbReference type="AlphaFoldDB" id="A0A5J5ISC2"/>
<organism evidence="4 5">
    <name type="scientific">Microbacterium radiodurans</name>
    <dbReference type="NCBI Taxonomy" id="661398"/>
    <lineage>
        <taxon>Bacteria</taxon>
        <taxon>Bacillati</taxon>
        <taxon>Actinomycetota</taxon>
        <taxon>Actinomycetes</taxon>
        <taxon>Micrococcales</taxon>
        <taxon>Microbacteriaceae</taxon>
        <taxon>Microbacterium</taxon>
    </lineage>
</organism>
<feature type="DNA-binding region" description="H-T-H motif" evidence="2">
    <location>
        <begin position="29"/>
        <end position="48"/>
    </location>
</feature>
<proteinExistence type="predicted"/>
<dbReference type="PROSITE" id="PS50977">
    <property type="entry name" value="HTH_TETR_2"/>
    <property type="match status" value="1"/>
</dbReference>
<dbReference type="InterPro" id="IPR009057">
    <property type="entry name" value="Homeodomain-like_sf"/>
</dbReference>
<evidence type="ECO:0000313" key="5">
    <source>
        <dbReference type="Proteomes" id="UP000327039"/>
    </source>
</evidence>
<accession>A0A5J5ISC2</accession>
<evidence type="ECO:0000259" key="3">
    <source>
        <dbReference type="PROSITE" id="PS50977"/>
    </source>
</evidence>
<keyword evidence="5" id="KW-1185">Reference proteome</keyword>
<protein>
    <submittedName>
        <fullName evidence="4">TetR/AcrR family transcriptional regulator</fullName>
    </submittedName>
</protein>
<feature type="domain" description="HTH tetR-type" evidence="3">
    <location>
        <begin position="6"/>
        <end position="66"/>
    </location>
</feature>
<dbReference type="InterPro" id="IPR001647">
    <property type="entry name" value="HTH_TetR"/>
</dbReference>
<dbReference type="SUPFAM" id="SSF46689">
    <property type="entry name" value="Homeodomain-like"/>
    <property type="match status" value="1"/>
</dbReference>
<keyword evidence="1 2" id="KW-0238">DNA-binding</keyword>
<dbReference type="EMBL" id="VYRZ01000002">
    <property type="protein sequence ID" value="KAA9086941.1"/>
    <property type="molecule type" value="Genomic_DNA"/>
</dbReference>
<dbReference type="GO" id="GO:0003677">
    <property type="term" value="F:DNA binding"/>
    <property type="evidence" value="ECO:0007669"/>
    <property type="project" value="UniProtKB-UniRule"/>
</dbReference>
<dbReference type="Proteomes" id="UP000327039">
    <property type="component" value="Unassembled WGS sequence"/>
</dbReference>
<dbReference type="Gene3D" id="1.10.357.10">
    <property type="entry name" value="Tetracycline Repressor, domain 2"/>
    <property type="match status" value="1"/>
</dbReference>
<dbReference type="RefSeq" id="WP_150419108.1">
    <property type="nucleotide sequence ID" value="NZ_VYRZ01000002.1"/>
</dbReference>
<dbReference type="Pfam" id="PF00440">
    <property type="entry name" value="TetR_N"/>
    <property type="match status" value="1"/>
</dbReference>
<evidence type="ECO:0000313" key="4">
    <source>
        <dbReference type="EMBL" id="KAA9086941.1"/>
    </source>
</evidence>
<gene>
    <name evidence="4" type="ORF">F6B42_08130</name>
</gene>
<reference evidence="5" key="1">
    <citation type="submission" date="2019-09" db="EMBL/GenBank/DDBJ databases">
        <title>Mumia zhuanghuii sp. nov. isolated from the intestinal contents of plateau pika (Ochotona curzoniae) in the Qinghai-Tibet plateau of China.</title>
        <authorList>
            <person name="Tian Z."/>
        </authorList>
    </citation>
    <scope>NUCLEOTIDE SEQUENCE [LARGE SCALE GENOMIC DNA]</scope>
    <source>
        <strain evidence="5">DSM 25564</strain>
    </source>
</reference>
<comment type="caution">
    <text evidence="4">The sequence shown here is derived from an EMBL/GenBank/DDBJ whole genome shotgun (WGS) entry which is preliminary data.</text>
</comment>
<name>A0A5J5ISC2_9MICO</name>
<evidence type="ECO:0000256" key="2">
    <source>
        <dbReference type="PROSITE-ProRule" id="PRU00335"/>
    </source>
</evidence>
<evidence type="ECO:0000256" key="1">
    <source>
        <dbReference type="ARBA" id="ARBA00023125"/>
    </source>
</evidence>